<dbReference type="OrthoDB" id="422540at2759"/>
<gene>
    <name evidence="2" type="ORF">EVAR_28152_1</name>
</gene>
<feature type="region of interest" description="Disordered" evidence="1">
    <location>
        <begin position="91"/>
        <end position="118"/>
    </location>
</feature>
<accession>A0A4C1VD85</accession>
<dbReference type="EMBL" id="BGZK01000323">
    <property type="protein sequence ID" value="GBP36811.1"/>
    <property type="molecule type" value="Genomic_DNA"/>
</dbReference>
<evidence type="ECO:0000256" key="1">
    <source>
        <dbReference type="SAM" id="MobiDB-lite"/>
    </source>
</evidence>
<evidence type="ECO:0000313" key="3">
    <source>
        <dbReference type="Proteomes" id="UP000299102"/>
    </source>
</evidence>
<protein>
    <submittedName>
        <fullName evidence="2">Uncharacterized protein</fullName>
    </submittedName>
</protein>
<reference evidence="2 3" key="1">
    <citation type="journal article" date="2019" name="Commun. Biol.">
        <title>The bagworm genome reveals a unique fibroin gene that provides high tensile strength.</title>
        <authorList>
            <person name="Kono N."/>
            <person name="Nakamura H."/>
            <person name="Ohtoshi R."/>
            <person name="Tomita M."/>
            <person name="Numata K."/>
            <person name="Arakawa K."/>
        </authorList>
    </citation>
    <scope>NUCLEOTIDE SEQUENCE [LARGE SCALE GENOMIC DNA]</scope>
</reference>
<dbReference type="AlphaFoldDB" id="A0A4C1VD85"/>
<feature type="compositionally biased region" description="Low complexity" evidence="1">
    <location>
        <begin position="92"/>
        <end position="105"/>
    </location>
</feature>
<keyword evidence="3" id="KW-1185">Reference proteome</keyword>
<sequence>MTDISDYIARLRSFVRKLQPSPASRHGERATFVYKDLATTTHVFLRGTLYVAVFNLHIRDHTKGEFRDRTICTKTMPVEFLQNKSLKERIALTRPRPATPAPSGSARRKAGNTGDPHTNLELIFFT</sequence>
<comment type="caution">
    <text evidence="2">The sequence shown here is derived from an EMBL/GenBank/DDBJ whole genome shotgun (WGS) entry which is preliminary data.</text>
</comment>
<evidence type="ECO:0000313" key="2">
    <source>
        <dbReference type="EMBL" id="GBP36811.1"/>
    </source>
</evidence>
<proteinExistence type="predicted"/>
<name>A0A4C1VD85_EUMVA</name>
<dbReference type="Proteomes" id="UP000299102">
    <property type="component" value="Unassembled WGS sequence"/>
</dbReference>
<organism evidence="2 3">
    <name type="scientific">Eumeta variegata</name>
    <name type="common">Bagworm moth</name>
    <name type="synonym">Eumeta japonica</name>
    <dbReference type="NCBI Taxonomy" id="151549"/>
    <lineage>
        <taxon>Eukaryota</taxon>
        <taxon>Metazoa</taxon>
        <taxon>Ecdysozoa</taxon>
        <taxon>Arthropoda</taxon>
        <taxon>Hexapoda</taxon>
        <taxon>Insecta</taxon>
        <taxon>Pterygota</taxon>
        <taxon>Neoptera</taxon>
        <taxon>Endopterygota</taxon>
        <taxon>Lepidoptera</taxon>
        <taxon>Glossata</taxon>
        <taxon>Ditrysia</taxon>
        <taxon>Tineoidea</taxon>
        <taxon>Psychidae</taxon>
        <taxon>Oiketicinae</taxon>
        <taxon>Eumeta</taxon>
    </lineage>
</organism>